<comment type="caution">
    <text evidence="3">The sequence shown here is derived from an EMBL/GenBank/DDBJ whole genome shotgun (WGS) entry which is preliminary data.</text>
</comment>
<feature type="region of interest" description="Disordered" evidence="1">
    <location>
        <begin position="237"/>
        <end position="444"/>
    </location>
</feature>
<gene>
    <name evidence="3" type="ORF">IAB38_04885</name>
</gene>
<feature type="region of interest" description="Disordered" evidence="1">
    <location>
        <begin position="498"/>
        <end position="558"/>
    </location>
</feature>
<reference evidence="3" key="2">
    <citation type="journal article" date="2021" name="PeerJ">
        <title>Extensive microbial diversity within the chicken gut microbiome revealed by metagenomics and culture.</title>
        <authorList>
            <person name="Gilroy R."/>
            <person name="Ravi A."/>
            <person name="Getino M."/>
            <person name="Pursley I."/>
            <person name="Horton D.L."/>
            <person name="Alikhan N.F."/>
            <person name="Baker D."/>
            <person name="Gharbi K."/>
            <person name="Hall N."/>
            <person name="Watson M."/>
            <person name="Adriaenssens E.M."/>
            <person name="Foster-Nyarko E."/>
            <person name="Jarju S."/>
            <person name="Secka A."/>
            <person name="Antonio M."/>
            <person name="Oren A."/>
            <person name="Chaudhuri R.R."/>
            <person name="La Ragione R."/>
            <person name="Hildebrand F."/>
            <person name="Pallen M.J."/>
        </authorList>
    </citation>
    <scope>NUCLEOTIDE SEQUENCE</scope>
    <source>
        <strain evidence="3">CHK184-20233</strain>
    </source>
</reference>
<feature type="compositionally biased region" description="Acidic residues" evidence="1">
    <location>
        <begin position="426"/>
        <end position="436"/>
    </location>
</feature>
<dbReference type="EMBL" id="DVHC01000051">
    <property type="protein sequence ID" value="HIR59367.1"/>
    <property type="molecule type" value="Genomic_DNA"/>
</dbReference>
<feature type="compositionally biased region" description="Basic and acidic residues" evidence="1">
    <location>
        <begin position="256"/>
        <end position="294"/>
    </location>
</feature>
<keyword evidence="2" id="KW-1133">Transmembrane helix</keyword>
<accession>A0A9D1DUM2</accession>
<feature type="compositionally biased region" description="Low complexity" evidence="1">
    <location>
        <begin position="538"/>
        <end position="553"/>
    </location>
</feature>
<feature type="compositionally biased region" description="Acidic residues" evidence="1">
    <location>
        <begin position="114"/>
        <end position="158"/>
    </location>
</feature>
<name>A0A9D1DUM2_9FIRM</name>
<keyword evidence="2" id="KW-0472">Membrane</keyword>
<feature type="compositionally biased region" description="Polar residues" evidence="1">
    <location>
        <begin position="503"/>
        <end position="512"/>
    </location>
</feature>
<evidence type="ECO:0000256" key="2">
    <source>
        <dbReference type="SAM" id="Phobius"/>
    </source>
</evidence>
<proteinExistence type="predicted"/>
<evidence type="ECO:0000256" key="1">
    <source>
        <dbReference type="SAM" id="MobiDB-lite"/>
    </source>
</evidence>
<keyword evidence="2" id="KW-0812">Transmembrane</keyword>
<dbReference type="PANTHER" id="PTHR13275:SF4">
    <property type="entry name" value="VACUOLAR PROTEIN SORTING-ASSOCIATED PROTEIN 72 HOMOLOG"/>
    <property type="match status" value="1"/>
</dbReference>
<sequence>MDNKIVGVYRYEDYDKDGNKVDTYCYVEEDMSTGELKYNFTTDRAEAVDAIYRYGKENNYKSIDEMVKSRPLAFNLNCKDASDVFSKIKMYNFLSNEDRFDFIYDQNKFKNGNTDDDEDLDDDYDDSLNPDDDEDLDDDYDDSLNPGDDEDLDDDYDETFADKHPKIAAILNKIPFVKKGKWLEPKDGIKKKLPKGVKKLKVAIPYVTAVAVAITGGFGLYKLSNTLYNLNNTKTAGTLADNTGNNLDDNNNKANKAKEEAEKQKKEEEKKKQEEEAKKKAEEEKAKQEAEAKAKVATTSTSTRASSNETYTHSGNSSSGSGSSWSGGSSSNGGGSSSSGNSATDTSMPEFQDPNQTIENTTSNQEQTEQSQEEEKYDNVFENEGTVSVIEGEENTNNNQEPSQEIEVPAKTDDNETPNDNTTDQKEDEENIEIGDVDTNIPEGAIDSDLSYEYEEGTVDGSNNYDEVIDVEPEPLPSPDEVYEFAGDDNVATEDEIKDAEANQATEDTSVETVPVEQAEATPVEASVEPEPTPEPEPVVVSEPAPVETVPVEQQTEPITTEQAVDQAVEAMANGTDGNLVVGADGNITFEENTDTNTIEANGMTK</sequence>
<organism evidence="3 4">
    <name type="scientific">Candidatus Onthousia excrementipullorum</name>
    <dbReference type="NCBI Taxonomy" id="2840884"/>
    <lineage>
        <taxon>Bacteria</taxon>
        <taxon>Bacillati</taxon>
        <taxon>Bacillota</taxon>
        <taxon>Bacilli</taxon>
        <taxon>Candidatus Onthousia</taxon>
    </lineage>
</organism>
<reference evidence="3" key="1">
    <citation type="submission" date="2020-10" db="EMBL/GenBank/DDBJ databases">
        <authorList>
            <person name="Gilroy R."/>
        </authorList>
    </citation>
    <scope>NUCLEOTIDE SEQUENCE</scope>
    <source>
        <strain evidence="3">CHK184-20233</strain>
    </source>
</reference>
<dbReference type="PANTHER" id="PTHR13275">
    <property type="entry name" value="YL-1 PROTEIN TRANSCRIPTION FACTOR-LIKE 1"/>
    <property type="match status" value="1"/>
</dbReference>
<feature type="compositionally biased region" description="Polar residues" evidence="1">
    <location>
        <begin position="237"/>
        <end position="249"/>
    </location>
</feature>
<dbReference type="AlphaFoldDB" id="A0A9D1DUM2"/>
<protein>
    <submittedName>
        <fullName evidence="3">Uncharacterized protein</fullName>
    </submittedName>
</protein>
<evidence type="ECO:0000313" key="3">
    <source>
        <dbReference type="EMBL" id="HIR59367.1"/>
    </source>
</evidence>
<feature type="region of interest" description="Disordered" evidence="1">
    <location>
        <begin position="113"/>
        <end position="158"/>
    </location>
</feature>
<feature type="transmembrane region" description="Helical" evidence="2">
    <location>
        <begin position="200"/>
        <end position="221"/>
    </location>
</feature>
<evidence type="ECO:0000313" key="4">
    <source>
        <dbReference type="Proteomes" id="UP000824232"/>
    </source>
</evidence>
<feature type="compositionally biased region" description="Low complexity" evidence="1">
    <location>
        <begin position="355"/>
        <end position="370"/>
    </location>
</feature>
<feature type="compositionally biased region" description="Low complexity" evidence="1">
    <location>
        <begin position="295"/>
        <end position="307"/>
    </location>
</feature>
<feature type="region of interest" description="Disordered" evidence="1">
    <location>
        <begin position="456"/>
        <end position="484"/>
    </location>
</feature>
<feature type="compositionally biased region" description="Low complexity" evidence="1">
    <location>
        <begin position="314"/>
        <end position="329"/>
    </location>
</feature>
<feature type="compositionally biased region" description="Low complexity" evidence="1">
    <location>
        <begin position="519"/>
        <end position="530"/>
    </location>
</feature>
<dbReference type="Proteomes" id="UP000824232">
    <property type="component" value="Unassembled WGS sequence"/>
</dbReference>